<dbReference type="AlphaFoldDB" id="A0A6C2YRK6"/>
<proteinExistence type="predicted"/>
<dbReference type="InParanoid" id="A0A6C2YRK6"/>
<reference evidence="1" key="1">
    <citation type="submission" date="2019-04" db="EMBL/GenBank/DDBJ databases">
        <authorList>
            <consortium name="Science for Life Laboratories"/>
        </authorList>
    </citation>
    <scope>NUCLEOTIDE SEQUENCE</scope>
    <source>
        <strain evidence="1">MBLW1</strain>
    </source>
</reference>
<name>A0A6C2YRK6_9BACT</name>
<evidence type="ECO:0000313" key="1">
    <source>
        <dbReference type="EMBL" id="VIP03991.1"/>
    </source>
</evidence>
<dbReference type="Proteomes" id="UP000464378">
    <property type="component" value="Chromosome"/>
</dbReference>
<gene>
    <name evidence="1" type="ORF">GMBLW1_52020</name>
</gene>
<sequence length="70" mass="7930">MVKFTVTDRRSMTTGKTMNDVYRIDRLCLRYLDAIESGNLDVMAELWSMAEQDDELANALGELLDGLANE</sequence>
<evidence type="ECO:0000313" key="2">
    <source>
        <dbReference type="Proteomes" id="UP000464378"/>
    </source>
</evidence>
<organism evidence="1">
    <name type="scientific">Tuwongella immobilis</name>
    <dbReference type="NCBI Taxonomy" id="692036"/>
    <lineage>
        <taxon>Bacteria</taxon>
        <taxon>Pseudomonadati</taxon>
        <taxon>Planctomycetota</taxon>
        <taxon>Planctomycetia</taxon>
        <taxon>Gemmatales</taxon>
        <taxon>Gemmataceae</taxon>
        <taxon>Tuwongella</taxon>
    </lineage>
</organism>
<protein>
    <submittedName>
        <fullName evidence="1">Uncharacterized protein</fullName>
    </submittedName>
</protein>
<keyword evidence="2" id="KW-1185">Reference proteome</keyword>
<dbReference type="EMBL" id="LR586016">
    <property type="protein sequence ID" value="VIP03991.1"/>
    <property type="molecule type" value="Genomic_DNA"/>
</dbReference>
<accession>A0A6C2YRK6</accession>
<dbReference type="KEGG" id="tim:GMBLW1_52020"/>
<dbReference type="EMBL" id="LR593887">
    <property type="protein sequence ID" value="VTS05349.1"/>
    <property type="molecule type" value="Genomic_DNA"/>
</dbReference>